<protein>
    <recommendedName>
        <fullName evidence="3">LysM domain-containing protein</fullName>
    </recommendedName>
</protein>
<gene>
    <name evidence="4" type="ORF">XYCOK13_30870</name>
</gene>
<dbReference type="InterPro" id="IPR012854">
    <property type="entry name" value="Cu_amine_oxidase-like_N"/>
</dbReference>
<dbReference type="Gene3D" id="6.20.240.60">
    <property type="match status" value="1"/>
</dbReference>
<dbReference type="InterPro" id="IPR036582">
    <property type="entry name" value="Mao_N_sf"/>
</dbReference>
<feature type="chain" id="PRO_5035258135" description="LysM domain-containing protein" evidence="2">
    <location>
        <begin position="26"/>
        <end position="360"/>
    </location>
</feature>
<name>A0A8J4H803_9BACL</name>
<feature type="compositionally biased region" description="Polar residues" evidence="1">
    <location>
        <begin position="29"/>
        <end position="40"/>
    </location>
</feature>
<dbReference type="Pfam" id="PF07486">
    <property type="entry name" value="Hydrolase_2"/>
    <property type="match status" value="1"/>
</dbReference>
<dbReference type="Pfam" id="PF01476">
    <property type="entry name" value="LysM"/>
    <property type="match status" value="1"/>
</dbReference>
<dbReference type="RefSeq" id="WP_213413040.1">
    <property type="nucleotide sequence ID" value="NZ_BOVK01000043.1"/>
</dbReference>
<proteinExistence type="predicted"/>
<dbReference type="Pfam" id="PF07833">
    <property type="entry name" value="Cu_amine_oxidN1"/>
    <property type="match status" value="1"/>
</dbReference>
<dbReference type="InterPro" id="IPR036779">
    <property type="entry name" value="LysM_dom_sf"/>
</dbReference>
<dbReference type="Gene3D" id="1.10.10.2520">
    <property type="entry name" value="Cell wall hydrolase SleB, domain 1"/>
    <property type="match status" value="1"/>
</dbReference>
<dbReference type="InterPro" id="IPR011105">
    <property type="entry name" value="Cell_wall_hydrolase_SleB"/>
</dbReference>
<feature type="region of interest" description="Disordered" evidence="1">
    <location>
        <begin position="27"/>
        <end position="76"/>
    </location>
</feature>
<feature type="domain" description="LysM" evidence="3">
    <location>
        <begin position="189"/>
        <end position="232"/>
    </location>
</feature>
<dbReference type="Gene3D" id="3.10.350.10">
    <property type="entry name" value="LysM domain"/>
    <property type="match status" value="1"/>
</dbReference>
<dbReference type="AlphaFoldDB" id="A0A8J4H803"/>
<organism evidence="4 5">
    <name type="scientific">Xylanibacillus composti</name>
    <dbReference type="NCBI Taxonomy" id="1572762"/>
    <lineage>
        <taxon>Bacteria</taxon>
        <taxon>Bacillati</taxon>
        <taxon>Bacillota</taxon>
        <taxon>Bacilli</taxon>
        <taxon>Bacillales</taxon>
        <taxon>Paenibacillaceae</taxon>
        <taxon>Xylanibacillus</taxon>
    </lineage>
</organism>
<evidence type="ECO:0000313" key="5">
    <source>
        <dbReference type="Proteomes" id="UP000677918"/>
    </source>
</evidence>
<evidence type="ECO:0000259" key="3">
    <source>
        <dbReference type="PROSITE" id="PS51782"/>
    </source>
</evidence>
<dbReference type="EMBL" id="BOVK01000043">
    <property type="protein sequence ID" value="GIQ70263.1"/>
    <property type="molecule type" value="Genomic_DNA"/>
</dbReference>
<feature type="signal peptide" evidence="2">
    <location>
        <begin position="1"/>
        <end position="25"/>
    </location>
</feature>
<dbReference type="PROSITE" id="PS51782">
    <property type="entry name" value="LYSM"/>
    <property type="match status" value="1"/>
</dbReference>
<dbReference type="CDD" id="cd00118">
    <property type="entry name" value="LysM"/>
    <property type="match status" value="1"/>
</dbReference>
<dbReference type="SUPFAM" id="SSF54106">
    <property type="entry name" value="LysM domain"/>
    <property type="match status" value="1"/>
</dbReference>
<evidence type="ECO:0000256" key="2">
    <source>
        <dbReference type="SAM" id="SignalP"/>
    </source>
</evidence>
<evidence type="ECO:0000256" key="1">
    <source>
        <dbReference type="SAM" id="MobiDB-lite"/>
    </source>
</evidence>
<dbReference type="GO" id="GO:0016787">
    <property type="term" value="F:hydrolase activity"/>
    <property type="evidence" value="ECO:0007669"/>
    <property type="project" value="InterPro"/>
</dbReference>
<dbReference type="InterPro" id="IPR018392">
    <property type="entry name" value="LysM"/>
</dbReference>
<feature type="compositionally biased region" description="Basic and acidic residues" evidence="1">
    <location>
        <begin position="42"/>
        <end position="55"/>
    </location>
</feature>
<evidence type="ECO:0000313" key="4">
    <source>
        <dbReference type="EMBL" id="GIQ70263.1"/>
    </source>
</evidence>
<dbReference type="Proteomes" id="UP000677918">
    <property type="component" value="Unassembled WGS sequence"/>
</dbReference>
<reference evidence="4" key="1">
    <citation type="submission" date="2021-04" db="EMBL/GenBank/DDBJ databases">
        <title>Draft genome sequence of Xylanibacillus composti strain K13.</title>
        <authorList>
            <person name="Uke A."/>
            <person name="Chhe C."/>
            <person name="Baramee S."/>
            <person name="Kosugi A."/>
        </authorList>
    </citation>
    <scope>NUCLEOTIDE SEQUENCE</scope>
    <source>
        <strain evidence="4">K13</strain>
    </source>
</reference>
<keyword evidence="5" id="KW-1185">Reference proteome</keyword>
<comment type="caution">
    <text evidence="4">The sequence shown here is derived from an EMBL/GenBank/DDBJ whole genome shotgun (WGS) entry which is preliminary data.</text>
</comment>
<accession>A0A8J4H803</accession>
<sequence>MLRGVTGLGAAIIVAAATFSGSAYAAETPANTEEPTNVHMQESLHEEGAPTERDASSTQPDQVAEDTAETTPDPITMTIQVGKDASREDAVFIENDRVYVSLRSLADEFESEMVWDSPKISLHTAIGDKIVFTVDDPTMQVNGKTYTMDVTPIIKEDRIYLPLRHAAELMHASMDWDAAAKTAVITQVPLYTIQQGDTLRVIAEKHGVKAGLLKERNGLASNALIAGNTLKTVIPQAIAEKLPSPDVVLLAKIIEVEAGHESYEGQVAIGNVIMNRVESSLFPNTIEAVIYQPGQFPPAAKGMLENLEPDAEALKAAEAALDGEMVVPGALYFFNPNVSRGGYFDSLETVKDIGNHRFAK</sequence>
<dbReference type="Gene3D" id="3.30.457.10">
    <property type="entry name" value="Copper amine oxidase-like, N-terminal domain"/>
    <property type="match status" value="1"/>
</dbReference>
<dbReference type="InterPro" id="IPR042047">
    <property type="entry name" value="SleB_dom1"/>
</dbReference>
<keyword evidence="2" id="KW-0732">Signal</keyword>
<dbReference type="SMART" id="SM00257">
    <property type="entry name" value="LysM"/>
    <property type="match status" value="1"/>
</dbReference>
<dbReference type="SUPFAM" id="SSF55383">
    <property type="entry name" value="Copper amine oxidase, domain N"/>
    <property type="match status" value="1"/>
</dbReference>